<dbReference type="InterPro" id="IPR000160">
    <property type="entry name" value="GGDEF_dom"/>
</dbReference>
<dbReference type="InterPro" id="IPR000700">
    <property type="entry name" value="PAS-assoc_C"/>
</dbReference>
<feature type="transmembrane region" description="Helical" evidence="1">
    <location>
        <begin position="139"/>
        <end position="156"/>
    </location>
</feature>
<dbReference type="SMART" id="SM00086">
    <property type="entry name" value="PAC"/>
    <property type="match status" value="1"/>
</dbReference>
<evidence type="ECO:0000259" key="3">
    <source>
        <dbReference type="PROSITE" id="PS50113"/>
    </source>
</evidence>
<dbReference type="InterPro" id="IPR029787">
    <property type="entry name" value="Nucleotide_cyclase"/>
</dbReference>
<dbReference type="InterPro" id="IPR013655">
    <property type="entry name" value="PAS_fold_3"/>
</dbReference>
<protein>
    <recommendedName>
        <fullName evidence="7">Diguanylate cyclase</fullName>
    </recommendedName>
</protein>
<dbReference type="SMART" id="SM00267">
    <property type="entry name" value="GGDEF"/>
    <property type="match status" value="1"/>
</dbReference>
<feature type="domain" description="PAC" evidence="3">
    <location>
        <begin position="245"/>
        <end position="297"/>
    </location>
</feature>
<dbReference type="CDD" id="cd01949">
    <property type="entry name" value="GGDEF"/>
    <property type="match status" value="1"/>
</dbReference>
<dbReference type="InterPro" id="IPR001610">
    <property type="entry name" value="PAC"/>
</dbReference>
<feature type="domain" description="PAS" evidence="2">
    <location>
        <begin position="170"/>
        <end position="242"/>
    </location>
</feature>
<organism evidence="5 6">
    <name type="scientific">Paenibacillus antibioticophila</name>
    <dbReference type="NCBI Taxonomy" id="1274374"/>
    <lineage>
        <taxon>Bacteria</taxon>
        <taxon>Bacillati</taxon>
        <taxon>Bacillota</taxon>
        <taxon>Bacilli</taxon>
        <taxon>Bacillales</taxon>
        <taxon>Paenibacillaceae</taxon>
        <taxon>Paenibacillus</taxon>
    </lineage>
</organism>
<sequence length="464" mass="53203">MSKLHEIQHRNMLMIKLVWSFYIIAVAVNLIVDQNVYVLNPPVGLLLGVALTFLIMRRIAPEATMLLLITAMYTFFLFLTLKHPFVVNMIFLGLVPMITLVYMNLKATLLSAILYMVTSSYLFLMKHDDLFPGTEKTDVIYFIIYGLFACAFAVFFTKLMQSIWRGAQQNARQLGHVLDSVDIATWTLDLKEDNVLISEGISQITGYPVEHFRTSYLALTGIVIPEDQYLIAQAQKELLINQRSVTIECRIERMDGYYRWVQVRGTPHFNDYGHLERLDGVIIDITERKQLEDRVAYLAYHDELTTLPKRTLFNMQFERCIEEGITKLTVLFIDLDNFKEINDAYGHSAGDMLLKEIAGRLTVVIRDSDMVCRLGGDEFLLLLVGSDARDASRVAERIIESLSRPFYYMGRSLIATPSIGICAYEGGPYDLDSMIRRADEAMYEAKREGRNQYSIFTEISEMAR</sequence>
<dbReference type="Gene3D" id="3.30.70.270">
    <property type="match status" value="1"/>
</dbReference>
<dbReference type="FunFam" id="3.30.70.270:FF:000001">
    <property type="entry name" value="Diguanylate cyclase domain protein"/>
    <property type="match status" value="1"/>
</dbReference>
<keyword evidence="1" id="KW-0472">Membrane</keyword>
<gene>
    <name evidence="5" type="ORF">J41TS12_02370</name>
</gene>
<evidence type="ECO:0000313" key="6">
    <source>
        <dbReference type="Proteomes" id="UP000681162"/>
    </source>
</evidence>
<reference evidence="5 6" key="1">
    <citation type="submission" date="2021-03" db="EMBL/GenBank/DDBJ databases">
        <title>Antimicrobial resistance genes in bacteria isolated from Japanese honey, and their potential for conferring macrolide and lincosamide resistance in the American foulbrood pathogen Paenibacillus larvae.</title>
        <authorList>
            <person name="Okamoto M."/>
            <person name="Kumagai M."/>
            <person name="Kanamori H."/>
            <person name="Takamatsu D."/>
        </authorList>
    </citation>
    <scope>NUCLEOTIDE SEQUENCE [LARGE SCALE GENOMIC DNA]</scope>
    <source>
        <strain evidence="5 6">J41TS12</strain>
    </source>
</reference>
<dbReference type="InterPro" id="IPR035965">
    <property type="entry name" value="PAS-like_dom_sf"/>
</dbReference>
<feature type="domain" description="GGDEF" evidence="4">
    <location>
        <begin position="326"/>
        <end position="458"/>
    </location>
</feature>
<dbReference type="PROSITE" id="PS50113">
    <property type="entry name" value="PAC"/>
    <property type="match status" value="1"/>
</dbReference>
<dbReference type="EMBL" id="BORR01000001">
    <property type="protein sequence ID" value="GIO35376.1"/>
    <property type="molecule type" value="Genomic_DNA"/>
</dbReference>
<evidence type="ECO:0000259" key="2">
    <source>
        <dbReference type="PROSITE" id="PS50112"/>
    </source>
</evidence>
<dbReference type="SUPFAM" id="SSF55785">
    <property type="entry name" value="PYP-like sensor domain (PAS domain)"/>
    <property type="match status" value="1"/>
</dbReference>
<dbReference type="Proteomes" id="UP000681162">
    <property type="component" value="Unassembled WGS sequence"/>
</dbReference>
<dbReference type="InterPro" id="IPR000014">
    <property type="entry name" value="PAS"/>
</dbReference>
<accession>A0A919XLU9</accession>
<name>A0A919XLU9_9BACL</name>
<proteinExistence type="predicted"/>
<dbReference type="InterPro" id="IPR052163">
    <property type="entry name" value="DGC-Regulatory_Protein"/>
</dbReference>
<comment type="caution">
    <text evidence="5">The sequence shown here is derived from an EMBL/GenBank/DDBJ whole genome shotgun (WGS) entry which is preliminary data.</text>
</comment>
<dbReference type="PROSITE" id="PS50112">
    <property type="entry name" value="PAS"/>
    <property type="match status" value="1"/>
</dbReference>
<feature type="transmembrane region" description="Helical" evidence="1">
    <location>
        <begin position="12"/>
        <end position="32"/>
    </location>
</feature>
<dbReference type="InterPro" id="IPR043128">
    <property type="entry name" value="Rev_trsase/Diguanyl_cyclase"/>
</dbReference>
<feature type="transmembrane region" description="Helical" evidence="1">
    <location>
        <begin position="109"/>
        <end position="127"/>
    </location>
</feature>
<dbReference type="PROSITE" id="PS50887">
    <property type="entry name" value="GGDEF"/>
    <property type="match status" value="1"/>
</dbReference>
<dbReference type="CDD" id="cd00130">
    <property type="entry name" value="PAS"/>
    <property type="match status" value="1"/>
</dbReference>
<evidence type="ECO:0008006" key="7">
    <source>
        <dbReference type="Google" id="ProtNLM"/>
    </source>
</evidence>
<dbReference type="Gene3D" id="3.30.450.20">
    <property type="entry name" value="PAS domain"/>
    <property type="match status" value="1"/>
</dbReference>
<feature type="transmembrane region" description="Helical" evidence="1">
    <location>
        <begin position="85"/>
        <end position="102"/>
    </location>
</feature>
<dbReference type="SUPFAM" id="SSF55073">
    <property type="entry name" value="Nucleotide cyclase"/>
    <property type="match status" value="1"/>
</dbReference>
<dbReference type="RefSeq" id="WP_212937809.1">
    <property type="nucleotide sequence ID" value="NZ_BORR01000001.1"/>
</dbReference>
<keyword evidence="1" id="KW-0812">Transmembrane</keyword>
<feature type="transmembrane region" description="Helical" evidence="1">
    <location>
        <begin position="63"/>
        <end position="79"/>
    </location>
</feature>
<dbReference type="AlphaFoldDB" id="A0A919XLU9"/>
<dbReference type="PANTHER" id="PTHR46663">
    <property type="entry name" value="DIGUANYLATE CYCLASE DGCT-RELATED"/>
    <property type="match status" value="1"/>
</dbReference>
<evidence type="ECO:0000313" key="5">
    <source>
        <dbReference type="EMBL" id="GIO35376.1"/>
    </source>
</evidence>
<dbReference type="Pfam" id="PF08447">
    <property type="entry name" value="PAS_3"/>
    <property type="match status" value="1"/>
</dbReference>
<keyword evidence="1" id="KW-1133">Transmembrane helix</keyword>
<dbReference type="PANTHER" id="PTHR46663:SF2">
    <property type="entry name" value="GGDEF DOMAIN-CONTAINING PROTEIN"/>
    <property type="match status" value="1"/>
</dbReference>
<keyword evidence="6" id="KW-1185">Reference proteome</keyword>
<feature type="transmembrane region" description="Helical" evidence="1">
    <location>
        <begin position="38"/>
        <end position="56"/>
    </location>
</feature>
<dbReference type="NCBIfam" id="TIGR00254">
    <property type="entry name" value="GGDEF"/>
    <property type="match status" value="1"/>
</dbReference>
<dbReference type="Pfam" id="PF00990">
    <property type="entry name" value="GGDEF"/>
    <property type="match status" value="1"/>
</dbReference>
<evidence type="ECO:0000259" key="4">
    <source>
        <dbReference type="PROSITE" id="PS50887"/>
    </source>
</evidence>
<evidence type="ECO:0000256" key="1">
    <source>
        <dbReference type="SAM" id="Phobius"/>
    </source>
</evidence>
<dbReference type="NCBIfam" id="TIGR00229">
    <property type="entry name" value="sensory_box"/>
    <property type="match status" value="1"/>
</dbReference>